<gene>
    <name evidence="1" type="ORF">METZ01_LOCUS326981</name>
</gene>
<organism evidence="1">
    <name type="scientific">marine metagenome</name>
    <dbReference type="NCBI Taxonomy" id="408172"/>
    <lineage>
        <taxon>unclassified sequences</taxon>
        <taxon>metagenomes</taxon>
        <taxon>ecological metagenomes</taxon>
    </lineage>
</organism>
<sequence>QNHLYYDESIFSQLSNPCDVQYSITGTLAMMIGFSVGLPPLWDIQSGQSGVGVFGLMDQGSNNGRGIIPAPPDAWTSIYAGWSTTLIIPSFSKVELINNTQNQIAKIPISQNEYFLIENRSNWFRENVSIDSARYVVWEKTNTYPEFINVLIDSVGVKKNEYGVITEIPNYNLGLPASGLLIWHIDEQKIHEGMGSFSINSDRNHRGIDLEEADGAQDIGYVSNLFTDPSSGYWGDMWFSDNQEYYRANADGNMNFSTFSYPNTKSNSGANSGIKINKISKVGEKMSFEYSSSYNVSYINDINKSIIFQWDVDNDGDLDFLGEGDSLWWGDDLNNINSFYKT</sequence>
<dbReference type="EMBL" id="UINC01108202">
    <property type="protein sequence ID" value="SVC74127.1"/>
    <property type="molecule type" value="Genomic_DNA"/>
</dbReference>
<name>A0A382PMR5_9ZZZZ</name>
<protein>
    <submittedName>
        <fullName evidence="1">Uncharacterized protein</fullName>
    </submittedName>
</protein>
<accession>A0A382PMR5</accession>
<proteinExistence type="predicted"/>
<reference evidence="1" key="1">
    <citation type="submission" date="2018-05" db="EMBL/GenBank/DDBJ databases">
        <authorList>
            <person name="Lanie J.A."/>
            <person name="Ng W.-L."/>
            <person name="Kazmierczak K.M."/>
            <person name="Andrzejewski T.M."/>
            <person name="Davidsen T.M."/>
            <person name="Wayne K.J."/>
            <person name="Tettelin H."/>
            <person name="Glass J.I."/>
            <person name="Rusch D."/>
            <person name="Podicherti R."/>
            <person name="Tsui H.-C.T."/>
            <person name="Winkler M.E."/>
        </authorList>
    </citation>
    <scope>NUCLEOTIDE SEQUENCE</scope>
</reference>
<feature type="non-terminal residue" evidence="1">
    <location>
        <position position="342"/>
    </location>
</feature>
<dbReference type="PANTHER" id="PTHR41775">
    <property type="entry name" value="SECRETED PROTEIN-RELATED"/>
    <property type="match status" value="1"/>
</dbReference>
<feature type="non-terminal residue" evidence="1">
    <location>
        <position position="1"/>
    </location>
</feature>
<dbReference type="PANTHER" id="PTHR41775:SF1">
    <property type="entry name" value="PEPTIDASE M6-LIKE DOMAIN-CONTAINING PROTEIN"/>
    <property type="match status" value="1"/>
</dbReference>
<evidence type="ECO:0000313" key="1">
    <source>
        <dbReference type="EMBL" id="SVC74127.1"/>
    </source>
</evidence>
<dbReference type="AlphaFoldDB" id="A0A382PMR5"/>